<dbReference type="Pfam" id="PF00076">
    <property type="entry name" value="RRM_1"/>
    <property type="match status" value="2"/>
</dbReference>
<dbReference type="GeneID" id="39587084"/>
<feature type="compositionally biased region" description="Basic and acidic residues" evidence="3">
    <location>
        <begin position="95"/>
        <end position="106"/>
    </location>
</feature>
<comment type="caution">
    <text evidence="5">The sequence shown here is derived from an EMBL/GenBank/DDBJ whole genome shotgun (WGS) entry which is preliminary data.</text>
</comment>
<feature type="compositionally biased region" description="Acidic residues" evidence="3">
    <location>
        <begin position="81"/>
        <end position="94"/>
    </location>
</feature>
<dbReference type="GO" id="GO:0003723">
    <property type="term" value="F:RNA binding"/>
    <property type="evidence" value="ECO:0007669"/>
    <property type="project" value="UniProtKB-UniRule"/>
</dbReference>
<evidence type="ECO:0000259" key="4">
    <source>
        <dbReference type="PROSITE" id="PS50102"/>
    </source>
</evidence>
<feature type="region of interest" description="Disordered" evidence="3">
    <location>
        <begin position="1"/>
        <end position="181"/>
    </location>
</feature>
<dbReference type="STRING" id="105984.A0A427XGR6"/>
<dbReference type="SUPFAM" id="SSF54928">
    <property type="entry name" value="RNA-binding domain, RBD"/>
    <property type="match status" value="2"/>
</dbReference>
<dbReference type="PROSITE" id="PS50102">
    <property type="entry name" value="RRM"/>
    <property type="match status" value="2"/>
</dbReference>
<dbReference type="EMBL" id="RSCE01000013">
    <property type="protein sequence ID" value="RSH78085.1"/>
    <property type="molecule type" value="Genomic_DNA"/>
</dbReference>
<keyword evidence="6" id="KW-1185">Reference proteome</keyword>
<evidence type="ECO:0000313" key="6">
    <source>
        <dbReference type="Proteomes" id="UP000279236"/>
    </source>
</evidence>
<dbReference type="AlphaFoldDB" id="A0A427XGR6"/>
<dbReference type="RefSeq" id="XP_028473232.1">
    <property type="nucleotide sequence ID" value="XM_028618276.1"/>
</dbReference>
<organism evidence="5 6">
    <name type="scientific">Apiotrichum porosum</name>
    <dbReference type="NCBI Taxonomy" id="105984"/>
    <lineage>
        <taxon>Eukaryota</taxon>
        <taxon>Fungi</taxon>
        <taxon>Dikarya</taxon>
        <taxon>Basidiomycota</taxon>
        <taxon>Agaricomycotina</taxon>
        <taxon>Tremellomycetes</taxon>
        <taxon>Trichosporonales</taxon>
        <taxon>Trichosporonaceae</taxon>
        <taxon>Apiotrichum</taxon>
    </lineage>
</organism>
<gene>
    <name evidence="5" type="ORF">EHS24_002541</name>
</gene>
<dbReference type="InterPro" id="IPR052462">
    <property type="entry name" value="SLIRP/GR-RBP-like"/>
</dbReference>
<evidence type="ECO:0000256" key="1">
    <source>
        <dbReference type="ARBA" id="ARBA00022884"/>
    </source>
</evidence>
<feature type="domain" description="RRM" evidence="4">
    <location>
        <begin position="182"/>
        <end position="259"/>
    </location>
</feature>
<accession>A0A427XGR6</accession>
<feature type="compositionally biased region" description="Gly residues" evidence="3">
    <location>
        <begin position="379"/>
        <end position="426"/>
    </location>
</feature>
<proteinExistence type="predicted"/>
<protein>
    <recommendedName>
        <fullName evidence="4">RRM domain-containing protein</fullName>
    </recommendedName>
</protein>
<dbReference type="PANTHER" id="PTHR48027">
    <property type="entry name" value="HETEROGENEOUS NUCLEAR RIBONUCLEOPROTEIN 87F-RELATED"/>
    <property type="match status" value="1"/>
</dbReference>
<feature type="region of interest" description="Disordered" evidence="3">
    <location>
        <begin position="355"/>
        <end position="440"/>
    </location>
</feature>
<evidence type="ECO:0000313" key="5">
    <source>
        <dbReference type="EMBL" id="RSH78085.1"/>
    </source>
</evidence>
<feature type="domain" description="RRM" evidence="4">
    <location>
        <begin position="281"/>
        <end position="359"/>
    </location>
</feature>
<dbReference type="OrthoDB" id="439808at2759"/>
<feature type="compositionally biased region" description="Acidic residues" evidence="3">
    <location>
        <begin position="52"/>
        <end position="68"/>
    </location>
</feature>
<dbReference type="Proteomes" id="UP000279236">
    <property type="component" value="Unassembled WGS sequence"/>
</dbReference>
<dbReference type="InterPro" id="IPR012677">
    <property type="entry name" value="Nucleotide-bd_a/b_plait_sf"/>
</dbReference>
<feature type="compositionally biased region" description="Basic and acidic residues" evidence="3">
    <location>
        <begin position="121"/>
        <end position="131"/>
    </location>
</feature>
<evidence type="ECO:0000256" key="3">
    <source>
        <dbReference type="SAM" id="MobiDB-lite"/>
    </source>
</evidence>
<dbReference type="SMART" id="SM00360">
    <property type="entry name" value="RRM"/>
    <property type="match status" value="2"/>
</dbReference>
<dbReference type="InterPro" id="IPR035979">
    <property type="entry name" value="RBD_domain_sf"/>
</dbReference>
<feature type="compositionally biased region" description="Acidic residues" evidence="3">
    <location>
        <begin position="132"/>
        <end position="146"/>
    </location>
</feature>
<name>A0A427XGR6_9TREE</name>
<sequence length="440" mass="45712">MGKSAKSAVAAPVKADKKSKKVEEKAAAAAPAKESKKEKKSKKKEPTPEPESSSDESSSDSDSDSEEEEKPKAAAAKEESSDSDSSDSDSETEEEKPKAAAAKEESSSSDSDSSDSETEEEKPKAAAKEESSSDSDSDSSDEEEEKEAPVSNGKRKASEEPEAVAAEAPAKKAKVEDGDATPNVFVGGLSWNIDNDWLASEFASCGEVVGARVMLDRETGKSRGFGYVEFANLEASAEAIKFDGKEIDGRSVRVNYANVRQNNPAENRAKAFNDKQSPPAETLWVGSLSFDITEDAVYEAFGEHGDVQSVRLPTDRETGAPKGFGYVQFADVAQATAALEALNGQELAGRRIRIDYAPPKQDNPSGGRGGFGGDRRGGGRGGGFGGGRGGGRGGSFGGRDSGFGGRGRGGPGGGRGRGAPRGGARTGGIVASQGSRVSFD</sequence>
<feature type="compositionally biased region" description="Basic and acidic residues" evidence="3">
    <location>
        <begin position="69"/>
        <end position="80"/>
    </location>
</feature>
<keyword evidence="1 2" id="KW-0694">RNA-binding</keyword>
<feature type="compositionally biased region" description="Low complexity" evidence="3">
    <location>
        <begin position="1"/>
        <end position="13"/>
    </location>
</feature>
<dbReference type="InterPro" id="IPR000504">
    <property type="entry name" value="RRM_dom"/>
</dbReference>
<reference evidence="5 6" key="1">
    <citation type="submission" date="2018-11" db="EMBL/GenBank/DDBJ databases">
        <title>Genome sequence of Apiotrichum porosum DSM 27194.</title>
        <authorList>
            <person name="Aliyu H."/>
            <person name="Gorte O."/>
            <person name="Ochsenreither K."/>
        </authorList>
    </citation>
    <scope>NUCLEOTIDE SEQUENCE [LARGE SCALE GENOMIC DNA]</scope>
    <source>
        <strain evidence="5 6">DSM 27194</strain>
    </source>
</reference>
<dbReference type="Gene3D" id="3.30.70.330">
    <property type="match status" value="2"/>
</dbReference>
<evidence type="ECO:0000256" key="2">
    <source>
        <dbReference type="PROSITE-ProRule" id="PRU00176"/>
    </source>
</evidence>